<evidence type="ECO:0000256" key="1">
    <source>
        <dbReference type="ARBA" id="ARBA00001974"/>
    </source>
</evidence>
<proteinExistence type="inferred from homology"/>
<accession>A0A0N9XEL6</accession>
<evidence type="ECO:0000256" key="10">
    <source>
        <dbReference type="PIRSR" id="PIRSR000362-2"/>
    </source>
</evidence>
<dbReference type="SUPFAM" id="SSF51971">
    <property type="entry name" value="Nucleotide-binding domain"/>
    <property type="match status" value="1"/>
</dbReference>
<evidence type="ECO:0000256" key="5">
    <source>
        <dbReference type="ARBA" id="ARBA00022827"/>
    </source>
</evidence>
<feature type="binding site" evidence="9">
    <location>
        <position position="61"/>
    </location>
    <ligand>
        <name>FAD</name>
        <dbReference type="ChEBI" id="CHEBI:57692"/>
    </ligand>
</feature>
<dbReference type="InterPro" id="IPR021163">
    <property type="entry name" value="Ferredox_Rdtase_adrenod"/>
</dbReference>
<feature type="binding site" evidence="9">
    <location>
        <begin position="416"/>
        <end position="418"/>
    </location>
    <ligand>
        <name>FAD</name>
        <dbReference type="ChEBI" id="CHEBI:57692"/>
    </ligand>
</feature>
<dbReference type="PANTHER" id="PTHR48467">
    <property type="entry name" value="GLUTAMATE SYNTHASE 1 [NADH], CHLOROPLASTIC-LIKE"/>
    <property type="match status" value="1"/>
</dbReference>
<dbReference type="Gene3D" id="3.50.50.60">
    <property type="entry name" value="FAD/NAD(P)-binding domain"/>
    <property type="match status" value="1"/>
</dbReference>
<protein>
    <recommendedName>
        <fullName evidence="3">ferredoxin--NADP(+) reductase</fullName>
        <ecNumber evidence="3">1.18.1.2</ecNumber>
    </recommendedName>
</protein>
<gene>
    <name evidence="12" type="ORF">XA26_20070</name>
</gene>
<dbReference type="Proteomes" id="UP000057134">
    <property type="component" value="Chromosome"/>
</dbReference>
<feature type="binding site" evidence="10">
    <location>
        <begin position="241"/>
        <end position="242"/>
    </location>
    <ligand>
        <name>NADP(+)</name>
        <dbReference type="ChEBI" id="CHEBI:58349"/>
    </ligand>
</feature>
<feature type="domain" description="FAD/NAD(P)-binding" evidence="11">
    <location>
        <begin position="52"/>
        <end position="210"/>
    </location>
</feature>
<feature type="binding site" evidence="9">
    <location>
        <position position="91"/>
    </location>
    <ligand>
        <name>FAD</name>
        <dbReference type="ChEBI" id="CHEBI:57692"/>
    </ligand>
</feature>
<evidence type="ECO:0000256" key="3">
    <source>
        <dbReference type="ARBA" id="ARBA00013223"/>
    </source>
</evidence>
<dbReference type="EMBL" id="CP011269">
    <property type="protein sequence ID" value="ALI25853.1"/>
    <property type="molecule type" value="Genomic_DNA"/>
</dbReference>
<comment type="similarity">
    <text evidence="2">Belongs to the ferredoxin--NADP reductase type 1 family.</text>
</comment>
<evidence type="ECO:0000256" key="4">
    <source>
        <dbReference type="ARBA" id="ARBA00022630"/>
    </source>
</evidence>
<dbReference type="PRINTS" id="PR00419">
    <property type="entry name" value="ADXRDTASE"/>
</dbReference>
<evidence type="ECO:0000259" key="11">
    <source>
        <dbReference type="Pfam" id="PF07992"/>
    </source>
</evidence>
<feature type="binding site" evidence="9">
    <location>
        <position position="126"/>
    </location>
    <ligand>
        <name>FAD</name>
        <dbReference type="ChEBI" id="CHEBI:57692"/>
    </ligand>
</feature>
<keyword evidence="13" id="KW-1185">Reference proteome</keyword>
<keyword evidence="5 9" id="KW-0274">FAD</keyword>
<dbReference type="GO" id="GO:0004324">
    <property type="term" value="F:ferredoxin-NADP+ reductase activity"/>
    <property type="evidence" value="ECO:0007669"/>
    <property type="project" value="UniProtKB-EC"/>
</dbReference>
<name>A0A0N9XEL6_MYCFO</name>
<dbReference type="Pfam" id="PF07992">
    <property type="entry name" value="Pyr_redox_2"/>
    <property type="match status" value="1"/>
</dbReference>
<dbReference type="Gene3D" id="3.40.50.720">
    <property type="entry name" value="NAD(P)-binding Rossmann-like Domain"/>
    <property type="match status" value="1"/>
</dbReference>
<evidence type="ECO:0000313" key="13">
    <source>
        <dbReference type="Proteomes" id="UP000057134"/>
    </source>
</evidence>
<keyword evidence="6 10" id="KW-0521">NADP</keyword>
<dbReference type="PANTHER" id="PTHR48467:SF1">
    <property type="entry name" value="GLUTAMATE SYNTHASE 1 [NADH], CHLOROPLASTIC-LIKE"/>
    <property type="match status" value="1"/>
</dbReference>
<evidence type="ECO:0000256" key="7">
    <source>
        <dbReference type="ARBA" id="ARBA00023002"/>
    </source>
</evidence>
<keyword evidence="4" id="KW-0285">Flavoprotein</keyword>
<evidence type="ECO:0000256" key="6">
    <source>
        <dbReference type="ARBA" id="ARBA00022857"/>
    </source>
</evidence>
<evidence type="ECO:0000256" key="9">
    <source>
        <dbReference type="PIRSR" id="PIRSR000362-1"/>
    </source>
</evidence>
<dbReference type="KEGG" id="mft:XA26_20070"/>
<dbReference type="PIRSF" id="PIRSF000362">
    <property type="entry name" value="FNR"/>
    <property type="match status" value="1"/>
</dbReference>
<feature type="binding site" evidence="10">
    <location>
        <position position="253"/>
    </location>
    <ligand>
        <name>NADP(+)</name>
        <dbReference type="ChEBI" id="CHEBI:58349"/>
    </ligand>
</feature>
<dbReference type="InterPro" id="IPR036188">
    <property type="entry name" value="FAD/NAD-bd_sf"/>
</dbReference>
<dbReference type="InterPro" id="IPR055275">
    <property type="entry name" value="Ferredox_Rdtase"/>
</dbReference>
<organism evidence="12 13">
    <name type="scientific">Mycolicibacterium fortuitum</name>
    <name type="common">Mycobacterium fortuitum</name>
    <dbReference type="NCBI Taxonomy" id="1766"/>
    <lineage>
        <taxon>Bacteria</taxon>
        <taxon>Bacillati</taxon>
        <taxon>Actinomycetota</taxon>
        <taxon>Actinomycetes</taxon>
        <taxon>Mycobacteriales</taxon>
        <taxon>Mycobacteriaceae</taxon>
        <taxon>Mycolicibacterium</taxon>
    </lineage>
</organism>
<keyword evidence="7 12" id="KW-0560">Oxidoreductase</keyword>
<feature type="binding site" evidence="9">
    <location>
        <position position="409"/>
    </location>
    <ligand>
        <name>FAD</name>
        <dbReference type="ChEBI" id="CHEBI:57692"/>
    </ligand>
</feature>
<dbReference type="EC" id="1.18.1.2" evidence="3"/>
<evidence type="ECO:0000313" key="12">
    <source>
        <dbReference type="EMBL" id="ALI25853.1"/>
    </source>
</evidence>
<comment type="catalytic activity">
    <reaction evidence="8">
        <text>2 reduced [2Fe-2S]-[ferredoxin] + NADP(+) + H(+) = 2 oxidized [2Fe-2S]-[ferredoxin] + NADPH</text>
        <dbReference type="Rhea" id="RHEA:20125"/>
        <dbReference type="Rhea" id="RHEA-COMP:10000"/>
        <dbReference type="Rhea" id="RHEA-COMP:10001"/>
        <dbReference type="ChEBI" id="CHEBI:15378"/>
        <dbReference type="ChEBI" id="CHEBI:33737"/>
        <dbReference type="ChEBI" id="CHEBI:33738"/>
        <dbReference type="ChEBI" id="CHEBI:57783"/>
        <dbReference type="ChEBI" id="CHEBI:58349"/>
        <dbReference type="EC" id="1.18.1.2"/>
    </reaction>
</comment>
<sequence length="509" mass="54788">MDAVKPVHELTPRDLPFVELNARYYDDPAHQGYVRALPTRVPATSVVGRTLRVAIVGSGPAACYAAENLLTRTDSDVEVNIFERLPTPWGLVRFGVAPDHPDTKSVSRSFERLSSLGATFYFGVEVGRDVSVDELTAHHHAVVYAVGAANSRRLDIPGSDLTGVHSAQEFVAWYNGHPDFVDREFDLSAERAIVIGNGNVALDVARILGSSLARLAETDIADHTLAALASSNIREVVVLARRGPADAAYTLSEFIALRDTSGIRLRVEDRDFAIGPEVRSAIAATHSAVEVAKLEASEQLMHAGAYGGNSVTLRYLTNPVALLGDQQVSGIRVECNEADVGPGGDVFIRPTGLTEDIDCGLVFYAIGYAGSPIAGLPFDGDRMVIPNDEGRVREALSGKAVSGTYVTGWIKRGPTGVIGSNKACAQETVNSLISDYQAGVLPEPALPSEAVPTLVERATPHAFGYEGWQAIDRHERARGKRANRPRRKLVRLDDLTATALTYRHPSVPR</sequence>
<comment type="cofactor">
    <cofactor evidence="1 9">
        <name>FAD</name>
        <dbReference type="ChEBI" id="CHEBI:57692"/>
    </cofactor>
</comment>
<reference evidence="12 13" key="1">
    <citation type="journal article" date="2015" name="MBio">
        <title>Enzymatic Degradation of Phenazines Can Generate Energy and Protect Sensitive Organisms from Toxicity.</title>
        <authorList>
            <person name="Costa K.C."/>
            <person name="Bergkessel M."/>
            <person name="Saunders S."/>
            <person name="Korlach J."/>
            <person name="Newman D.K."/>
        </authorList>
    </citation>
    <scope>NUCLEOTIDE SEQUENCE [LARGE SCALE GENOMIC DNA]</scope>
    <source>
        <strain evidence="12 13">CT6</strain>
    </source>
</reference>
<feature type="binding site" evidence="10">
    <location>
        <begin position="197"/>
        <end position="200"/>
    </location>
    <ligand>
        <name>NADP(+)</name>
        <dbReference type="ChEBI" id="CHEBI:58349"/>
    </ligand>
</feature>
<dbReference type="STRING" id="1766.XA26_20070"/>
<evidence type="ECO:0000256" key="8">
    <source>
        <dbReference type="ARBA" id="ARBA00047776"/>
    </source>
</evidence>
<evidence type="ECO:0000256" key="2">
    <source>
        <dbReference type="ARBA" id="ARBA00008312"/>
    </source>
</evidence>
<feature type="binding site" evidence="9">
    <location>
        <position position="83"/>
    </location>
    <ligand>
        <name>FAD</name>
        <dbReference type="ChEBI" id="CHEBI:57692"/>
    </ligand>
</feature>
<dbReference type="AlphaFoldDB" id="A0A0N9XEL6"/>
<dbReference type="InterPro" id="IPR023753">
    <property type="entry name" value="FAD/NAD-binding_dom"/>
</dbReference>
<dbReference type="PATRIC" id="fig|1766.6.peg.1993"/>
<feature type="binding site" evidence="10">
    <location>
        <position position="416"/>
    </location>
    <ligand>
        <name>NADP(+)</name>
        <dbReference type="ChEBI" id="CHEBI:58349"/>
    </ligand>
</feature>